<evidence type="ECO:0000256" key="1">
    <source>
        <dbReference type="SAM" id="Coils"/>
    </source>
</evidence>
<proteinExistence type="predicted"/>
<feature type="coiled-coil region" evidence="1">
    <location>
        <begin position="355"/>
        <end position="394"/>
    </location>
</feature>
<reference evidence="2" key="1">
    <citation type="journal article" date="2017" name="Science">
        <title>Giant viruses with an expanded complement of translation system components.</title>
        <authorList>
            <person name="Schulz F."/>
            <person name="Yutin N."/>
            <person name="Ivanova N.N."/>
            <person name="Ortega D.R."/>
            <person name="Lee T.K."/>
            <person name="Vierheilig J."/>
            <person name="Daims H."/>
            <person name="Horn M."/>
            <person name="Wagner M."/>
            <person name="Jensen G.J."/>
            <person name="Kyrpides N.C."/>
            <person name="Koonin E.V."/>
            <person name="Woyke T."/>
        </authorList>
    </citation>
    <scope>NUCLEOTIDE SEQUENCE</scope>
    <source>
        <strain evidence="2">ILV1</strain>
    </source>
</reference>
<dbReference type="EMBL" id="KY684085">
    <property type="protein sequence ID" value="ARF09408.1"/>
    <property type="molecule type" value="Genomic_DNA"/>
</dbReference>
<gene>
    <name evidence="2" type="ORF">Indivirus_1_31</name>
</gene>
<sequence length="667" mass="79481">MTTIKKPPDEIRTLKIPLKKIIKNEKLIPIIFDAVSRTNQIIIHTYMFLRLWILDKYNNKMDIPTITEDIIHMGFKALTLESFGPKPKGQNKIYYEEFLKFYENIYKQLGYTQKLNGKNLSQILNYSATSIKTCIENNIKLHFFDYMRRFVNTSFSKQHSEILESYKGKEKTEMTECLKKELLAVKQDLLDNTKLSDKKYHKWIDIHRPNIFPKDIETVTQSDINGDPCKFIKNMIYMVTQLENNDQKLFQFFPLRTSIIPKYATIDTKTLIELFEKDKQEKLKDIEKYKKEIWKTHFKTDCNIFKMNNYSFNYLISTDCYAVSINFIHDDFLEKKNEKSKLMANGRINQKINTKGLSQKEKDKLKHDKKELQKAKQKAARQKKKEEFSKLTKEEKKQFMENKKKNTYIEFPYIDELSQNTLKDLLNNCIYIDPGKRDLLKIIDDDDNLFTFSNREYINKTKRKEYSNYFQKYKDKTGISKIEAQLSDFNSKSCDIDKFKKYISKKNEINGKLFSAYCHEKFRKYNWYSFINKQKTESNLLNTIENKYGKEGKKLNIVIGDWGKGKQMRGFISTPMIGMKRVLARRFNVYTIDEFRTSKYHYKTETIGKNLYVTDKNNESKKIHSVVTFKMENNCMGCINRDVNAVKNMRKLVKHWIKYNEKPDVKS</sequence>
<accession>A0A1V0SCM4</accession>
<protein>
    <submittedName>
        <fullName evidence="2">Uncharacterized protein</fullName>
    </submittedName>
</protein>
<keyword evidence="1" id="KW-0175">Coiled coil</keyword>
<organism evidence="2">
    <name type="scientific">Indivirus ILV1</name>
    <dbReference type="NCBI Taxonomy" id="1977633"/>
    <lineage>
        <taxon>Viruses</taxon>
        <taxon>Varidnaviria</taxon>
        <taxon>Bamfordvirae</taxon>
        <taxon>Nucleocytoviricota</taxon>
        <taxon>Megaviricetes</taxon>
        <taxon>Imitervirales</taxon>
        <taxon>Mimiviridae</taxon>
        <taxon>Klosneuvirinae</taxon>
        <taxon>Indivirus</taxon>
    </lineage>
</organism>
<name>A0A1V0SCM4_9VIRU</name>
<evidence type="ECO:0000313" key="2">
    <source>
        <dbReference type="EMBL" id="ARF09408.1"/>
    </source>
</evidence>